<comment type="caution">
    <text evidence="2">The sequence shown here is derived from an EMBL/GenBank/DDBJ whole genome shotgun (WGS) entry which is preliminary data.</text>
</comment>
<evidence type="ECO:0000313" key="2">
    <source>
        <dbReference type="EMBL" id="CAI7998302.1"/>
    </source>
</evidence>
<name>A0AA35R074_GEOBA</name>
<feature type="compositionally biased region" description="Polar residues" evidence="1">
    <location>
        <begin position="124"/>
        <end position="139"/>
    </location>
</feature>
<protein>
    <submittedName>
        <fullName evidence="2">Uncharacterized protein</fullName>
    </submittedName>
</protein>
<feature type="region of interest" description="Disordered" evidence="1">
    <location>
        <begin position="84"/>
        <end position="139"/>
    </location>
</feature>
<dbReference type="Proteomes" id="UP001174909">
    <property type="component" value="Unassembled WGS sequence"/>
</dbReference>
<dbReference type="EMBL" id="CASHTH010000344">
    <property type="protein sequence ID" value="CAI7998302.1"/>
    <property type="molecule type" value="Genomic_DNA"/>
</dbReference>
<organism evidence="2 3">
    <name type="scientific">Geodia barretti</name>
    <name type="common">Barrett's horny sponge</name>
    <dbReference type="NCBI Taxonomy" id="519541"/>
    <lineage>
        <taxon>Eukaryota</taxon>
        <taxon>Metazoa</taxon>
        <taxon>Porifera</taxon>
        <taxon>Demospongiae</taxon>
        <taxon>Heteroscleromorpha</taxon>
        <taxon>Tetractinellida</taxon>
        <taxon>Astrophorina</taxon>
        <taxon>Geodiidae</taxon>
        <taxon>Geodia</taxon>
    </lineage>
</organism>
<evidence type="ECO:0000256" key="1">
    <source>
        <dbReference type="SAM" id="MobiDB-lite"/>
    </source>
</evidence>
<feature type="compositionally biased region" description="Low complexity" evidence="1">
    <location>
        <begin position="85"/>
        <end position="95"/>
    </location>
</feature>
<accession>A0AA35R074</accession>
<keyword evidence="3" id="KW-1185">Reference proteome</keyword>
<reference evidence="2" key="1">
    <citation type="submission" date="2023-03" db="EMBL/GenBank/DDBJ databases">
        <authorList>
            <person name="Steffen K."/>
            <person name="Cardenas P."/>
        </authorList>
    </citation>
    <scope>NUCLEOTIDE SEQUENCE</scope>
</reference>
<dbReference type="AlphaFoldDB" id="A0AA35R074"/>
<feature type="non-terminal residue" evidence="2">
    <location>
        <position position="206"/>
    </location>
</feature>
<evidence type="ECO:0000313" key="3">
    <source>
        <dbReference type="Proteomes" id="UP001174909"/>
    </source>
</evidence>
<gene>
    <name evidence="2" type="ORF">GBAR_LOCUS2397</name>
</gene>
<sequence>SDQSSVDPSDIIERYVDSDASALSQSPPPIHDLSAEVARLLDHYFSPSEESDDARSPELSLAVPHRRRHWPQIELQRVVPFGVESTTSSTAARRSINGSSNEGRQYALAEERHDISRGGADLSKPTTTATSQHPTSSEEAMNLALPLAIQRLQSSESIRCLVAGNLQGSARSSLSQLSDECAAKPLAEELEEAEGEEKLKKRSCFL</sequence>
<proteinExistence type="predicted"/>